<evidence type="ECO:0000313" key="9">
    <source>
        <dbReference type="EMBL" id="ARW65056.1"/>
    </source>
</evidence>
<dbReference type="GO" id="GO:1990904">
    <property type="term" value="C:ribonucleoprotein complex"/>
    <property type="evidence" value="ECO:0007669"/>
    <property type="project" value="UniProtKB-KW"/>
</dbReference>
<keyword evidence="9" id="KW-0934">Plastid</keyword>
<sequence length="154" mass="18117">MKKKINVLITSDNIDNTTNGLISNVKRGYAFNYLIPNQYAEIPTKKRLKHIKMFRDIEKKQIMVQETKIKVLQERVKKMEKISIYRKIGDNYLIFGSIGEKDIKKWINYNTNIKLQKNKVTINENRSAGHAEIFIEIKQDQNIKLKVNIIPINI</sequence>
<dbReference type="GO" id="GO:0005840">
    <property type="term" value="C:ribosome"/>
    <property type="evidence" value="ECO:0007669"/>
    <property type="project" value="UniProtKB-KW"/>
</dbReference>
<name>A0A1Z1MGG6_9FLOR</name>
<protein>
    <recommendedName>
        <fullName evidence="6">50S ribosomal protein L9, chloroplastic</fullName>
    </recommendedName>
</protein>
<dbReference type="AlphaFoldDB" id="A0A1Z1MGG6"/>
<keyword evidence="2" id="KW-0699">rRNA-binding</keyword>
<reference evidence="9" key="1">
    <citation type="journal article" date="2017" name="J. Phycol.">
        <title>Analysis of chloroplast genomes and a supermatrix inform reclassification of the Rhodomelaceae (Rhodophyta).</title>
        <authorList>
            <person name="Diaz-Tapia P."/>
            <person name="Maggs C.A."/>
            <person name="West J.A."/>
            <person name="Verbruggen H."/>
        </authorList>
    </citation>
    <scope>NUCLEOTIDE SEQUENCE</scope>
    <source>
        <strain evidence="9">PD0001</strain>
    </source>
</reference>
<evidence type="ECO:0000256" key="3">
    <source>
        <dbReference type="ARBA" id="ARBA00022884"/>
    </source>
</evidence>
<evidence type="ECO:0000256" key="5">
    <source>
        <dbReference type="ARBA" id="ARBA00023274"/>
    </source>
</evidence>
<dbReference type="GO" id="GO:0019843">
    <property type="term" value="F:rRNA binding"/>
    <property type="evidence" value="ECO:0007669"/>
    <property type="project" value="UniProtKB-KW"/>
</dbReference>
<dbReference type="InterPro" id="IPR036791">
    <property type="entry name" value="Ribosomal_bL9_C_sf"/>
</dbReference>
<organism evidence="9">
    <name type="scientific">Polysiphonia sertularioides</name>
    <dbReference type="NCBI Taxonomy" id="945028"/>
    <lineage>
        <taxon>Eukaryota</taxon>
        <taxon>Rhodophyta</taxon>
        <taxon>Florideophyceae</taxon>
        <taxon>Rhodymeniophycidae</taxon>
        <taxon>Ceramiales</taxon>
        <taxon>Rhodomelaceae</taxon>
        <taxon>Polysiphonioideae</taxon>
        <taxon>Polysiphonia</taxon>
    </lineage>
</organism>
<proteinExistence type="inferred from homology"/>
<dbReference type="SUPFAM" id="SSF55658">
    <property type="entry name" value="L9 N-domain-like"/>
    <property type="match status" value="1"/>
</dbReference>
<feature type="domain" description="Ribosomal protein L9" evidence="7">
    <location>
        <begin position="20"/>
        <end position="51"/>
    </location>
</feature>
<dbReference type="InterPro" id="IPR020069">
    <property type="entry name" value="Ribosomal_bL9_C"/>
</dbReference>
<dbReference type="GO" id="GO:0006412">
    <property type="term" value="P:translation"/>
    <property type="evidence" value="ECO:0007669"/>
    <property type="project" value="InterPro"/>
</dbReference>
<keyword evidence="4 9" id="KW-0689">Ribosomal protein</keyword>
<keyword evidence="5" id="KW-0687">Ribonucleoprotein</keyword>
<dbReference type="Pfam" id="PF03948">
    <property type="entry name" value="Ribosomal_L9_C"/>
    <property type="match status" value="1"/>
</dbReference>
<dbReference type="Pfam" id="PF01281">
    <property type="entry name" value="Ribosomal_L9_N"/>
    <property type="match status" value="1"/>
</dbReference>
<evidence type="ECO:0000259" key="7">
    <source>
        <dbReference type="Pfam" id="PF01281"/>
    </source>
</evidence>
<dbReference type="Gene3D" id="3.10.430.100">
    <property type="entry name" value="Ribosomal protein L9, C-terminal domain"/>
    <property type="match status" value="1"/>
</dbReference>
<dbReference type="InterPro" id="IPR009027">
    <property type="entry name" value="Ribosomal_bL9/RNase_H1_N"/>
</dbReference>
<dbReference type="Gene3D" id="3.40.5.10">
    <property type="entry name" value="Ribosomal protein L9, N-terminal domain"/>
    <property type="match status" value="1"/>
</dbReference>
<comment type="similarity">
    <text evidence="1">Belongs to the bacterial ribosomal protein bL9 family.</text>
</comment>
<dbReference type="NCBIfam" id="TIGR00158">
    <property type="entry name" value="L9"/>
    <property type="match status" value="1"/>
</dbReference>
<dbReference type="InterPro" id="IPR036935">
    <property type="entry name" value="Ribosomal_bL9_N_sf"/>
</dbReference>
<evidence type="ECO:0000256" key="2">
    <source>
        <dbReference type="ARBA" id="ARBA00022730"/>
    </source>
</evidence>
<dbReference type="GO" id="GO:0003735">
    <property type="term" value="F:structural constituent of ribosome"/>
    <property type="evidence" value="ECO:0007669"/>
    <property type="project" value="InterPro"/>
</dbReference>
<dbReference type="EMBL" id="MF101435">
    <property type="protein sequence ID" value="ARW65056.1"/>
    <property type="molecule type" value="Genomic_DNA"/>
</dbReference>
<dbReference type="SUPFAM" id="SSF55653">
    <property type="entry name" value="Ribosomal protein L9 C-domain"/>
    <property type="match status" value="1"/>
</dbReference>
<evidence type="ECO:0000256" key="6">
    <source>
        <dbReference type="ARBA" id="ARBA00035427"/>
    </source>
</evidence>
<dbReference type="InterPro" id="IPR020594">
    <property type="entry name" value="Ribosomal_bL9_bac/chp"/>
</dbReference>
<dbReference type="PANTHER" id="PTHR21368">
    <property type="entry name" value="50S RIBOSOMAL PROTEIN L9"/>
    <property type="match status" value="1"/>
</dbReference>
<gene>
    <name evidence="9" type="primary">rpl9</name>
</gene>
<dbReference type="InterPro" id="IPR000244">
    <property type="entry name" value="Ribosomal_bL9"/>
</dbReference>
<evidence type="ECO:0000256" key="1">
    <source>
        <dbReference type="ARBA" id="ARBA00010605"/>
    </source>
</evidence>
<feature type="domain" description="Large ribosomal subunit protein bL9 C-terminal" evidence="8">
    <location>
        <begin position="73"/>
        <end position="150"/>
    </location>
</feature>
<keyword evidence="3" id="KW-0694">RNA-binding</keyword>
<evidence type="ECO:0000259" key="8">
    <source>
        <dbReference type="Pfam" id="PF03948"/>
    </source>
</evidence>
<keyword evidence="9" id="KW-0150">Chloroplast</keyword>
<accession>A0A1Z1MGG6</accession>
<evidence type="ECO:0000256" key="4">
    <source>
        <dbReference type="ARBA" id="ARBA00022980"/>
    </source>
</evidence>
<geneLocation type="chloroplast" evidence="9"/>
<dbReference type="InterPro" id="IPR020070">
    <property type="entry name" value="Ribosomal_bL9_N"/>
</dbReference>